<dbReference type="InterPro" id="IPR002938">
    <property type="entry name" value="FAD-bd"/>
</dbReference>
<dbReference type="Gene3D" id="3.50.50.60">
    <property type="entry name" value="FAD/NAD(P)-binding domain"/>
    <property type="match status" value="1"/>
</dbReference>
<protein>
    <submittedName>
        <fullName evidence="2">2-polyprenyl-6-methoxyphenol hydroxylase-like FAD-dependent oxidoreductase</fullName>
    </submittedName>
</protein>
<sequence length="397" mass="43702">MAGPVLAYWLRRFGFEPTVVERTPALRHGLGGHAVDLFGSGVEVVRRMGLWAQIHEARTRTTIMTLERRGGRPVDVNVDRLSAGISDQHVEILRGELTKILYDATRADVEYLFGDSIATVHDDGSGVDVTFDHAAPRRFDLVIGADGLHSTVRRLVFGPEEGLRRPLGGYLAVYSLPDLFDLGNRMLVHIDVNRIVSTYGVHQTGEARAAFLFRKPEELRFDHRDQEQQRQIVEAEFRDCGWRVPQLLEHLATADDFYFDAINQITLDSWCRGRVGLVGDAGFSPGPAIGGGTSLAAVTAYVLAGELASARNDLPAGLRSYEQRISRYVDLSRAAAVKTMRSVIPGSRTAVRLVPWATATLVKLPASIQKLAWSQNGLGKALGALQLPDYSPHLTSR</sequence>
<dbReference type="GO" id="GO:0071949">
    <property type="term" value="F:FAD binding"/>
    <property type="evidence" value="ECO:0007669"/>
    <property type="project" value="InterPro"/>
</dbReference>
<name>A0A4R2H6J3_9ACTN</name>
<organism evidence="2 3">
    <name type="scientific">Kribbella steppae</name>
    <dbReference type="NCBI Taxonomy" id="2512223"/>
    <lineage>
        <taxon>Bacteria</taxon>
        <taxon>Bacillati</taxon>
        <taxon>Actinomycetota</taxon>
        <taxon>Actinomycetes</taxon>
        <taxon>Propionibacteriales</taxon>
        <taxon>Kribbellaceae</taxon>
        <taxon>Kribbella</taxon>
    </lineage>
</organism>
<dbReference type="SUPFAM" id="SSF51905">
    <property type="entry name" value="FAD/NAD(P)-binding domain"/>
    <property type="match status" value="1"/>
</dbReference>
<dbReference type="InterPro" id="IPR051704">
    <property type="entry name" value="FAD_aromatic-hydroxylase"/>
</dbReference>
<dbReference type="Gene3D" id="3.30.9.10">
    <property type="entry name" value="D-Amino Acid Oxidase, subunit A, domain 2"/>
    <property type="match status" value="1"/>
</dbReference>
<dbReference type="AlphaFoldDB" id="A0A4R2H6J3"/>
<reference evidence="2 3" key="1">
    <citation type="journal article" date="2015" name="Stand. Genomic Sci.">
        <title>Genomic Encyclopedia of Bacterial and Archaeal Type Strains, Phase III: the genomes of soil and plant-associated and newly described type strains.</title>
        <authorList>
            <person name="Whitman W.B."/>
            <person name="Woyke T."/>
            <person name="Klenk H.P."/>
            <person name="Zhou Y."/>
            <person name="Lilburn T.G."/>
            <person name="Beck B.J."/>
            <person name="De Vos P."/>
            <person name="Vandamme P."/>
            <person name="Eisen J.A."/>
            <person name="Garrity G."/>
            <person name="Hugenholtz P."/>
            <person name="Kyrpides N.C."/>
        </authorList>
    </citation>
    <scope>NUCLEOTIDE SEQUENCE [LARGE SCALE GENOMIC DNA]</scope>
    <source>
        <strain evidence="2 3">VKM Ac-2572</strain>
    </source>
</reference>
<dbReference type="PRINTS" id="PR00420">
    <property type="entry name" value="RNGMNOXGNASE"/>
</dbReference>
<evidence type="ECO:0000259" key="1">
    <source>
        <dbReference type="Pfam" id="PF01494"/>
    </source>
</evidence>
<dbReference type="PANTHER" id="PTHR46865">
    <property type="entry name" value="OXIDOREDUCTASE-RELATED"/>
    <property type="match status" value="1"/>
</dbReference>
<gene>
    <name evidence="2" type="ORF">EV652_11041</name>
</gene>
<dbReference type="Proteomes" id="UP000294508">
    <property type="component" value="Unassembled WGS sequence"/>
</dbReference>
<feature type="domain" description="FAD-binding" evidence="1">
    <location>
        <begin position="2"/>
        <end position="324"/>
    </location>
</feature>
<comment type="caution">
    <text evidence="2">The sequence shown here is derived from an EMBL/GenBank/DDBJ whole genome shotgun (WGS) entry which is preliminary data.</text>
</comment>
<proteinExistence type="predicted"/>
<evidence type="ECO:0000313" key="3">
    <source>
        <dbReference type="Proteomes" id="UP000294508"/>
    </source>
</evidence>
<evidence type="ECO:0000313" key="2">
    <source>
        <dbReference type="EMBL" id="TCO22056.1"/>
    </source>
</evidence>
<accession>A0A4R2H6J3</accession>
<keyword evidence="3" id="KW-1185">Reference proteome</keyword>
<dbReference type="InterPro" id="IPR036188">
    <property type="entry name" value="FAD/NAD-bd_sf"/>
</dbReference>
<dbReference type="Pfam" id="PF01494">
    <property type="entry name" value="FAD_binding_3"/>
    <property type="match status" value="1"/>
</dbReference>
<dbReference type="EMBL" id="SLWN01000010">
    <property type="protein sequence ID" value="TCO22056.1"/>
    <property type="molecule type" value="Genomic_DNA"/>
</dbReference>
<dbReference type="PANTHER" id="PTHR46865:SF2">
    <property type="entry name" value="MONOOXYGENASE"/>
    <property type="match status" value="1"/>
</dbReference>